<dbReference type="EMBL" id="NHSD01000204">
    <property type="protein sequence ID" value="MBK5927096.1"/>
    <property type="molecule type" value="Genomic_DNA"/>
</dbReference>
<dbReference type="Proteomes" id="UP000706333">
    <property type="component" value="Unassembled WGS sequence"/>
</dbReference>
<reference evidence="2" key="1">
    <citation type="submission" date="2017-05" db="EMBL/GenBank/DDBJ databases">
        <authorList>
            <person name="Imhoff J.F."/>
            <person name="Rahn T."/>
            <person name="Kuenzel S."/>
            <person name="Neulinger S.C."/>
        </authorList>
    </citation>
    <scope>NUCLEOTIDE SEQUENCE</scope>
    <source>
        <strain evidence="2">LMG 28126</strain>
    </source>
</reference>
<evidence type="ECO:0000313" key="3">
    <source>
        <dbReference type="Proteomes" id="UP000706333"/>
    </source>
</evidence>
<comment type="caution">
    <text evidence="2">The sequence shown here is derived from an EMBL/GenBank/DDBJ whole genome shotgun (WGS) entry which is preliminary data.</text>
</comment>
<keyword evidence="1" id="KW-0732">Signal</keyword>
<feature type="signal peptide" evidence="1">
    <location>
        <begin position="1"/>
        <end position="21"/>
    </location>
</feature>
<evidence type="ECO:0000256" key="1">
    <source>
        <dbReference type="SAM" id="SignalP"/>
    </source>
</evidence>
<gene>
    <name evidence="2" type="ORF">CCR87_07045</name>
</gene>
<reference evidence="2" key="2">
    <citation type="journal article" date="2020" name="Microorganisms">
        <title>Osmotic Adaptation and Compatible Solute Biosynthesis of Phototrophic Bacteria as Revealed from Genome Analyses.</title>
        <authorList>
            <person name="Imhoff J.F."/>
            <person name="Rahn T."/>
            <person name="Kunzel S."/>
            <person name="Keller A."/>
            <person name="Neulinger S.C."/>
        </authorList>
    </citation>
    <scope>NUCLEOTIDE SEQUENCE</scope>
    <source>
        <strain evidence="2">LMG 28126</strain>
    </source>
</reference>
<evidence type="ECO:0008006" key="4">
    <source>
        <dbReference type="Google" id="ProtNLM"/>
    </source>
</evidence>
<evidence type="ECO:0000313" key="2">
    <source>
        <dbReference type="EMBL" id="MBK5927096.1"/>
    </source>
</evidence>
<dbReference type="AlphaFoldDB" id="A0A934TKA7"/>
<keyword evidence="3" id="KW-1185">Reference proteome</keyword>
<protein>
    <recommendedName>
        <fullName evidence="4">Polyisoprenoid-binding protein YceI</fullName>
    </recommendedName>
</protein>
<proteinExistence type="predicted"/>
<name>A0A934TKA7_9RHOB</name>
<organism evidence="2 3">
    <name type="scientific">Rhodobaculum claviforme</name>
    <dbReference type="NCBI Taxonomy" id="1549854"/>
    <lineage>
        <taxon>Bacteria</taxon>
        <taxon>Pseudomonadati</taxon>
        <taxon>Pseudomonadota</taxon>
        <taxon>Alphaproteobacteria</taxon>
        <taxon>Rhodobacterales</taxon>
        <taxon>Paracoccaceae</taxon>
        <taxon>Rhodobaculum</taxon>
    </lineage>
</organism>
<feature type="chain" id="PRO_5037727074" description="Polyisoprenoid-binding protein YceI" evidence="1">
    <location>
        <begin position="22"/>
        <end position="240"/>
    </location>
</feature>
<sequence>MMIRLTLAASLLGAGAMAAQADTLTLFATGEDQATVGFHAPELTRDGWQLDFSRVIVTFDAITAWRTDPPFQADSPAIDGAGVAFDGPVTVDLVDADADGRVALATRPAAPGHYNALSWALVPAPEGPFAGYSMVFEGTATRDGTQVTFTLATRDAVAHACGEYLGDVRKGFVTADTGGTLEITLHLDHVFGRADRPADDPMNRQAVGFDAFADGGMHEFSMDGLHVGHVGEGHCHDTPL</sequence>
<accession>A0A934TKA7</accession>